<evidence type="ECO:0000313" key="3">
    <source>
        <dbReference type="Proteomes" id="UP000260649"/>
    </source>
</evidence>
<dbReference type="EMBL" id="QQRQ01000003">
    <property type="protein sequence ID" value="RFT07241.1"/>
    <property type="molecule type" value="Genomic_DNA"/>
</dbReference>
<dbReference type="InterPro" id="IPR036291">
    <property type="entry name" value="NAD(P)-bd_dom_sf"/>
</dbReference>
<dbReference type="SUPFAM" id="SSF51735">
    <property type="entry name" value="NAD(P)-binding Rossmann-fold domains"/>
    <property type="match status" value="1"/>
</dbReference>
<dbReference type="AlphaFoldDB" id="A0A3E2B5M5"/>
<dbReference type="CDD" id="cd05233">
    <property type="entry name" value="SDR_c"/>
    <property type="match status" value="1"/>
</dbReference>
<dbReference type="GeneID" id="97994652"/>
<gene>
    <name evidence="2" type="ORF">DV520_02710</name>
</gene>
<reference evidence="2 3" key="1">
    <citation type="submission" date="2018-07" db="EMBL/GenBank/DDBJ databases">
        <title>GABA Modulating Bacteria of the Human Gut Microbiota.</title>
        <authorList>
            <person name="Strandwitz P."/>
            <person name="Kim K.H."/>
            <person name="Terekhova D."/>
            <person name="Liu J.K."/>
            <person name="Sharma A."/>
            <person name="Levering J."/>
            <person name="Mcdonald D."/>
            <person name="Dietrich D."/>
            <person name="Ramadhar T.R."/>
            <person name="Lekbua A."/>
            <person name="Mroue N."/>
            <person name="Liston C."/>
            <person name="Stewart E.J."/>
            <person name="Dubin M.J."/>
            <person name="Zengler K."/>
            <person name="Knight R."/>
            <person name="Gilbert J.A."/>
            <person name="Clardy J."/>
            <person name="Lewis K."/>
        </authorList>
    </citation>
    <scope>NUCLEOTIDE SEQUENCE [LARGE SCALE GENOMIC DNA]</scope>
    <source>
        <strain evidence="2 3">KLE1738</strain>
    </source>
</reference>
<dbReference type="PRINTS" id="PR00081">
    <property type="entry name" value="GDHRDH"/>
</dbReference>
<dbReference type="InterPro" id="IPR002347">
    <property type="entry name" value="SDR_fam"/>
</dbReference>
<dbReference type="PROSITE" id="PS00061">
    <property type="entry name" value="ADH_SHORT"/>
    <property type="match status" value="1"/>
</dbReference>
<dbReference type="GO" id="GO:0016616">
    <property type="term" value="F:oxidoreductase activity, acting on the CH-OH group of donors, NAD or NADP as acceptor"/>
    <property type="evidence" value="ECO:0007669"/>
    <property type="project" value="TreeGrafter"/>
</dbReference>
<dbReference type="RefSeq" id="WP_021920179.1">
    <property type="nucleotide sequence ID" value="NZ_CAKXKJ010000008.1"/>
</dbReference>
<sequence length="216" mass="23515">MKVLVTGTSTGIGRGIAEKFLAEGYDVIGFDVAESTIDHDRYTHYIVDVACQEQLPEIGEVDILINNAGVQDSGRDIDVNLRGTIYCTEKYGIQPNIKAIIMTASVSAHNGAEFPEYCASKGGVLAYTKNVALRVAKYGATCNSISAGGVITELNAHILENKSLWDQVMAETLIPKWATVEEMAEWTYFLAVVNKSMTAQDVLIDNGEIAKANFVW</sequence>
<dbReference type="Proteomes" id="UP000260649">
    <property type="component" value="Unassembled WGS sequence"/>
</dbReference>
<evidence type="ECO:0000313" key="2">
    <source>
        <dbReference type="EMBL" id="RFT07241.1"/>
    </source>
</evidence>
<dbReference type="Gene3D" id="3.40.50.720">
    <property type="entry name" value="NAD(P)-binding Rossmann-like Domain"/>
    <property type="match status" value="1"/>
</dbReference>
<dbReference type="Pfam" id="PF13561">
    <property type="entry name" value="adh_short_C2"/>
    <property type="match status" value="1"/>
</dbReference>
<proteinExistence type="inferred from homology"/>
<dbReference type="PANTHER" id="PTHR42760">
    <property type="entry name" value="SHORT-CHAIN DEHYDROGENASES/REDUCTASES FAMILY MEMBER"/>
    <property type="match status" value="1"/>
</dbReference>
<keyword evidence="3" id="KW-1185">Reference proteome</keyword>
<dbReference type="InterPro" id="IPR020904">
    <property type="entry name" value="Sc_DH/Rdtase_CS"/>
</dbReference>
<evidence type="ECO:0000256" key="1">
    <source>
        <dbReference type="ARBA" id="ARBA00006484"/>
    </source>
</evidence>
<comment type="similarity">
    <text evidence="1">Belongs to the short-chain dehydrogenases/reductases (SDR) family.</text>
</comment>
<organism evidence="2 3">
    <name type="scientific">Evtepia gabavorous</name>
    <dbReference type="NCBI Taxonomy" id="2211183"/>
    <lineage>
        <taxon>Bacteria</taxon>
        <taxon>Bacillati</taxon>
        <taxon>Bacillota</taxon>
        <taxon>Clostridia</taxon>
        <taxon>Eubacteriales</taxon>
        <taxon>Evtepia</taxon>
    </lineage>
</organism>
<accession>A0A3E2B5M5</accession>
<dbReference type="OrthoDB" id="1999550at2"/>
<name>A0A3E2B5M5_9FIRM</name>
<protein>
    <submittedName>
        <fullName evidence="2">SDR family oxidoreductase</fullName>
    </submittedName>
</protein>
<comment type="caution">
    <text evidence="2">The sequence shown here is derived from an EMBL/GenBank/DDBJ whole genome shotgun (WGS) entry which is preliminary data.</text>
</comment>
<dbReference type="PRINTS" id="PR00080">
    <property type="entry name" value="SDRFAMILY"/>
</dbReference>